<comment type="caution">
    <text evidence="2">The sequence shown here is derived from an EMBL/GenBank/DDBJ whole genome shotgun (WGS) entry which is preliminary data.</text>
</comment>
<dbReference type="SMART" id="SM00507">
    <property type="entry name" value="HNHc"/>
    <property type="match status" value="1"/>
</dbReference>
<dbReference type="PANTHER" id="PTHR33877">
    <property type="entry name" value="SLL1193 PROTEIN"/>
    <property type="match status" value="1"/>
</dbReference>
<evidence type="ECO:0000313" key="2">
    <source>
        <dbReference type="EMBL" id="KKK97016.1"/>
    </source>
</evidence>
<dbReference type="PANTHER" id="PTHR33877:SF2">
    <property type="entry name" value="OS07G0170200 PROTEIN"/>
    <property type="match status" value="1"/>
</dbReference>
<dbReference type="AlphaFoldDB" id="A0A0F9CK59"/>
<dbReference type="InterPro" id="IPR029471">
    <property type="entry name" value="HNH_5"/>
</dbReference>
<dbReference type="Gene3D" id="1.10.30.50">
    <property type="match status" value="1"/>
</dbReference>
<proteinExistence type="predicted"/>
<dbReference type="CDD" id="cd00085">
    <property type="entry name" value="HNHc"/>
    <property type="match status" value="1"/>
</dbReference>
<protein>
    <recommendedName>
        <fullName evidence="1">HNH nuclease domain-containing protein</fullName>
    </recommendedName>
</protein>
<evidence type="ECO:0000259" key="1">
    <source>
        <dbReference type="SMART" id="SM00507"/>
    </source>
</evidence>
<accession>A0A0F9CK59</accession>
<dbReference type="Pfam" id="PF14279">
    <property type="entry name" value="HNH_5"/>
    <property type="match status" value="1"/>
</dbReference>
<feature type="non-terminal residue" evidence="2">
    <location>
        <position position="1"/>
    </location>
</feature>
<dbReference type="EMBL" id="LAZR01046234">
    <property type="protein sequence ID" value="KKK97016.1"/>
    <property type="molecule type" value="Genomic_DNA"/>
</dbReference>
<reference evidence="2" key="1">
    <citation type="journal article" date="2015" name="Nature">
        <title>Complex archaea that bridge the gap between prokaryotes and eukaryotes.</title>
        <authorList>
            <person name="Spang A."/>
            <person name="Saw J.H."/>
            <person name="Jorgensen S.L."/>
            <person name="Zaremba-Niedzwiedzka K."/>
            <person name="Martijn J."/>
            <person name="Lind A.E."/>
            <person name="van Eijk R."/>
            <person name="Schleper C."/>
            <person name="Guy L."/>
            <person name="Ettema T.J."/>
        </authorList>
    </citation>
    <scope>NUCLEOTIDE SEQUENCE</scope>
</reference>
<organism evidence="2">
    <name type="scientific">marine sediment metagenome</name>
    <dbReference type="NCBI Taxonomy" id="412755"/>
    <lineage>
        <taxon>unclassified sequences</taxon>
        <taxon>metagenomes</taxon>
        <taxon>ecological metagenomes</taxon>
    </lineage>
</organism>
<dbReference type="InterPro" id="IPR052892">
    <property type="entry name" value="NA-targeting_endonuclease"/>
</dbReference>
<gene>
    <name evidence="2" type="ORF">LCGC14_2657020</name>
</gene>
<feature type="domain" description="HNH nuclease" evidence="1">
    <location>
        <begin position="57"/>
        <end position="107"/>
    </location>
</feature>
<name>A0A0F9CK59_9ZZZZ</name>
<sequence>AYGDPTVSKQRFYCGELNCGKKHYGKGLCRNHYKVFLEKPKARAQKREAPSDFTVKQWRAKLLAYDNRCAYCGVQDSALTQDHIRPLSKGGHHTIVNIVPACKSCNSRKSDSVDKYIPMSPSVISALRPSRL</sequence>
<dbReference type="InterPro" id="IPR003615">
    <property type="entry name" value="HNH_nuc"/>
</dbReference>